<reference evidence="1" key="1">
    <citation type="submission" date="2020-03" db="EMBL/GenBank/DDBJ databases">
        <title>The deep terrestrial virosphere.</title>
        <authorList>
            <person name="Holmfeldt K."/>
            <person name="Nilsson E."/>
            <person name="Simone D."/>
            <person name="Lopez-Fernandez M."/>
            <person name="Wu X."/>
            <person name="de Brujin I."/>
            <person name="Lundin D."/>
            <person name="Andersson A."/>
            <person name="Bertilsson S."/>
            <person name="Dopson M."/>
        </authorList>
    </citation>
    <scope>NUCLEOTIDE SEQUENCE</scope>
    <source>
        <strain evidence="1">TM448A07747</strain>
        <strain evidence="2">TM448B07559</strain>
    </source>
</reference>
<organism evidence="1">
    <name type="scientific">viral metagenome</name>
    <dbReference type="NCBI Taxonomy" id="1070528"/>
    <lineage>
        <taxon>unclassified sequences</taxon>
        <taxon>metagenomes</taxon>
        <taxon>organismal metagenomes</taxon>
    </lineage>
</organism>
<gene>
    <name evidence="1" type="ORF">TM448A07747_0004</name>
    <name evidence="2" type="ORF">TM448B07559_0004</name>
</gene>
<protein>
    <submittedName>
        <fullName evidence="1">Uncharacterized protein</fullName>
    </submittedName>
</protein>
<evidence type="ECO:0000313" key="1">
    <source>
        <dbReference type="EMBL" id="QJA55215.1"/>
    </source>
</evidence>
<name>A0A6H2A6P3_9ZZZZ</name>
<accession>A0A6H2A6P3</accession>
<dbReference type="EMBL" id="MT145171">
    <property type="protein sequence ID" value="QJI04342.1"/>
    <property type="molecule type" value="Genomic_DNA"/>
</dbReference>
<dbReference type="EMBL" id="MT144578">
    <property type="protein sequence ID" value="QJA55215.1"/>
    <property type="molecule type" value="Genomic_DNA"/>
</dbReference>
<dbReference type="AlphaFoldDB" id="A0A6H2A6P3"/>
<evidence type="ECO:0000313" key="2">
    <source>
        <dbReference type="EMBL" id="QJI04342.1"/>
    </source>
</evidence>
<sequence length="76" mass="9052">MRTLNKKQKTLLNQFIKDYYKGSGGNYPHDVDDINPVLWSEIEQTNDHETLYQNANRYINDQVMTGKYQRPNFVQL</sequence>
<proteinExistence type="predicted"/>